<dbReference type="PROSITE" id="PS51257">
    <property type="entry name" value="PROKAR_LIPOPROTEIN"/>
    <property type="match status" value="1"/>
</dbReference>
<dbReference type="Pfam" id="PF25944">
    <property type="entry name" value="Beta-barrel_RND"/>
    <property type="match status" value="1"/>
</dbReference>
<dbReference type="NCBIfam" id="TIGR01730">
    <property type="entry name" value="RND_mfp"/>
    <property type="match status" value="1"/>
</dbReference>
<dbReference type="STRING" id="551987.SAMN05192549_102455"/>
<evidence type="ECO:0000313" key="7">
    <source>
        <dbReference type="EMBL" id="SHM76912.1"/>
    </source>
</evidence>
<feature type="domain" description="Multidrug resistance protein MdtA-like barrel-sandwich hybrid" evidence="4">
    <location>
        <begin position="57"/>
        <end position="197"/>
    </location>
</feature>
<accession>A0A1M7LGY8</accession>
<dbReference type="EMBL" id="FRCX01000002">
    <property type="protein sequence ID" value="SHM76912.1"/>
    <property type="molecule type" value="Genomic_DNA"/>
</dbReference>
<comment type="similarity">
    <text evidence="2">Belongs to the membrane fusion protein (MFP) (TC 8.A.1) family.</text>
</comment>
<evidence type="ECO:0000256" key="1">
    <source>
        <dbReference type="ARBA" id="ARBA00004196"/>
    </source>
</evidence>
<dbReference type="GO" id="GO:0046677">
    <property type="term" value="P:response to antibiotic"/>
    <property type="evidence" value="ECO:0007669"/>
    <property type="project" value="TreeGrafter"/>
</dbReference>
<protein>
    <submittedName>
        <fullName evidence="7">Membrane fusion protein, multidrug efflux system</fullName>
    </submittedName>
</protein>
<evidence type="ECO:0000256" key="2">
    <source>
        <dbReference type="ARBA" id="ARBA00009477"/>
    </source>
</evidence>
<dbReference type="Gene3D" id="2.40.30.170">
    <property type="match status" value="1"/>
</dbReference>
<feature type="domain" description="Multidrug resistance protein MdtA-like alpha-helical hairpin" evidence="3">
    <location>
        <begin position="99"/>
        <end position="166"/>
    </location>
</feature>
<dbReference type="Proteomes" id="UP000184339">
    <property type="component" value="Unassembled WGS sequence"/>
</dbReference>
<dbReference type="PANTHER" id="PTHR30158:SF3">
    <property type="entry name" value="MULTIDRUG EFFLUX PUMP SUBUNIT ACRA-RELATED"/>
    <property type="match status" value="1"/>
</dbReference>
<dbReference type="Gene3D" id="2.40.420.20">
    <property type="match status" value="1"/>
</dbReference>
<dbReference type="AlphaFoldDB" id="A0A1M7LGY8"/>
<evidence type="ECO:0000313" key="8">
    <source>
        <dbReference type="Proteomes" id="UP000184339"/>
    </source>
</evidence>
<dbReference type="InterPro" id="IPR058625">
    <property type="entry name" value="MdtA-like_BSH"/>
</dbReference>
<sequence length="379" mass="40376">MNFKTWPLLAAVLTLAACNGEPHKSEETPPPAVTVLSIKPAEVTLSDDLPGRVAAFRTADIRPQVGGIVLRRLFEQGAEVKAGQPLFQLNPAPLKAEFDTAAAALQHAEATLARTKRQAERLRTLIDADAISQQAYDDAVSDRDLAAANVAQARATLERRRLDLAFATVQAPISGRIGPELVSEGALVGQSDANPMARILQIDKVYVDVRQPASMLASLKARAPAGQHATILGADGQPYSAEARVLFSDLNVDAGTGDATIRIQVDNADRTLLPGMFVRARIARSTASDEILVPQQAVQRAPDGHAVAWVLDKSNKAAQRQIIVGEVISHQYVVREGLKRGDMLVVEGHERLQPGIATAPKAWKAPAQLSAAPGAAAQQ</sequence>
<dbReference type="Gene3D" id="2.40.50.100">
    <property type="match status" value="1"/>
</dbReference>
<dbReference type="Pfam" id="PF25917">
    <property type="entry name" value="BSH_RND"/>
    <property type="match status" value="1"/>
</dbReference>
<dbReference type="SUPFAM" id="SSF111369">
    <property type="entry name" value="HlyD-like secretion proteins"/>
    <property type="match status" value="1"/>
</dbReference>
<proteinExistence type="inferred from homology"/>
<name>A0A1M7LGY8_9BURK</name>
<reference evidence="8" key="1">
    <citation type="submission" date="2016-11" db="EMBL/GenBank/DDBJ databases">
        <authorList>
            <person name="Varghese N."/>
            <person name="Submissions S."/>
        </authorList>
    </citation>
    <scope>NUCLEOTIDE SEQUENCE [LARGE SCALE GENOMIC DNA]</scope>
    <source>
        <strain evidence="8">Sac-22</strain>
    </source>
</reference>
<keyword evidence="8" id="KW-1185">Reference proteome</keyword>
<dbReference type="GO" id="GO:0005886">
    <property type="term" value="C:plasma membrane"/>
    <property type="evidence" value="ECO:0007669"/>
    <property type="project" value="TreeGrafter"/>
</dbReference>
<dbReference type="GO" id="GO:0022857">
    <property type="term" value="F:transmembrane transporter activity"/>
    <property type="evidence" value="ECO:0007669"/>
    <property type="project" value="InterPro"/>
</dbReference>
<evidence type="ECO:0000259" key="3">
    <source>
        <dbReference type="Pfam" id="PF25876"/>
    </source>
</evidence>
<feature type="domain" description="Multidrug resistance protein MdtA-like beta-barrel" evidence="5">
    <location>
        <begin position="205"/>
        <end position="283"/>
    </location>
</feature>
<dbReference type="FunFam" id="2.40.420.20:FF:000001">
    <property type="entry name" value="Efflux RND transporter periplasmic adaptor subunit"/>
    <property type="match status" value="1"/>
</dbReference>
<dbReference type="InterPro" id="IPR058624">
    <property type="entry name" value="MdtA-like_HH"/>
</dbReference>
<dbReference type="InterPro" id="IPR006143">
    <property type="entry name" value="RND_pump_MFP"/>
</dbReference>
<dbReference type="InterPro" id="IPR058627">
    <property type="entry name" value="MdtA-like_C"/>
</dbReference>
<evidence type="ECO:0000259" key="4">
    <source>
        <dbReference type="Pfam" id="PF25917"/>
    </source>
</evidence>
<dbReference type="OrthoDB" id="9783047at2"/>
<evidence type="ECO:0000259" key="5">
    <source>
        <dbReference type="Pfam" id="PF25944"/>
    </source>
</evidence>
<organism evidence="7 8">
    <name type="scientific">Duganella sacchari</name>
    <dbReference type="NCBI Taxonomy" id="551987"/>
    <lineage>
        <taxon>Bacteria</taxon>
        <taxon>Pseudomonadati</taxon>
        <taxon>Pseudomonadota</taxon>
        <taxon>Betaproteobacteria</taxon>
        <taxon>Burkholderiales</taxon>
        <taxon>Oxalobacteraceae</taxon>
        <taxon>Telluria group</taxon>
        <taxon>Duganella</taxon>
    </lineage>
</organism>
<dbReference type="Pfam" id="PF25876">
    <property type="entry name" value="HH_MFP_RND"/>
    <property type="match status" value="1"/>
</dbReference>
<dbReference type="Gene3D" id="1.10.287.470">
    <property type="entry name" value="Helix hairpin bin"/>
    <property type="match status" value="1"/>
</dbReference>
<evidence type="ECO:0000259" key="6">
    <source>
        <dbReference type="Pfam" id="PF25967"/>
    </source>
</evidence>
<dbReference type="PANTHER" id="PTHR30158">
    <property type="entry name" value="ACRA/E-RELATED COMPONENT OF DRUG EFFLUX TRANSPORTER"/>
    <property type="match status" value="1"/>
</dbReference>
<comment type="subcellular location">
    <subcellularLocation>
        <location evidence="1">Cell envelope</location>
    </subcellularLocation>
</comment>
<gene>
    <name evidence="7" type="ORF">SAMN05192549_102455</name>
</gene>
<dbReference type="InterPro" id="IPR058626">
    <property type="entry name" value="MdtA-like_b-barrel"/>
</dbReference>
<feature type="domain" description="Multidrug resistance protein MdtA-like C-terminal permuted SH3" evidence="6">
    <location>
        <begin position="291"/>
        <end position="350"/>
    </location>
</feature>
<dbReference type="RefSeq" id="WP_072782406.1">
    <property type="nucleotide sequence ID" value="NZ_FRCX01000002.1"/>
</dbReference>
<dbReference type="Pfam" id="PF25967">
    <property type="entry name" value="RND-MFP_C"/>
    <property type="match status" value="1"/>
</dbReference>
<dbReference type="GO" id="GO:0030313">
    <property type="term" value="C:cell envelope"/>
    <property type="evidence" value="ECO:0007669"/>
    <property type="project" value="UniProtKB-SubCell"/>
</dbReference>